<feature type="compositionally biased region" description="Pro residues" evidence="3">
    <location>
        <begin position="31"/>
        <end position="41"/>
    </location>
</feature>
<dbReference type="PANTHER" id="PTHR13326:SF21">
    <property type="entry name" value="PSEUDOURIDYLATE SYNTHASE PUS7L"/>
    <property type="match status" value="1"/>
</dbReference>
<feature type="domain" description="TRUD" evidence="4">
    <location>
        <begin position="431"/>
        <end position="711"/>
    </location>
</feature>
<keyword evidence="2" id="KW-0413">Isomerase</keyword>
<evidence type="ECO:0000256" key="3">
    <source>
        <dbReference type="SAM" id="MobiDB-lite"/>
    </source>
</evidence>
<dbReference type="PIRSF" id="PIRSF037016">
    <property type="entry name" value="Pseudouridin_synth_euk_prd"/>
    <property type="match status" value="1"/>
</dbReference>
<keyword evidence="6" id="KW-1185">Reference proteome</keyword>
<dbReference type="Pfam" id="PF23943">
    <property type="entry name" value="PUS7L_N"/>
    <property type="match status" value="1"/>
</dbReference>
<dbReference type="InterPro" id="IPR056963">
    <property type="entry name" value="PUS7L_N"/>
</dbReference>
<sequence length="845" mass="94094">MSDEPAIERPQKRARLDSSLSPTLKPSASSAPPPQLLPPTAPIALGAASRLSDIDREIRAGITEYVCPENLGFTGVLKQRYTDFLVHEIGLDGEVLHLRQIGAGDVGKKEGKKEQRGKKEEGVEKVAVKEEKDVVTKMEGVEMATKDAESNGAGEQKLIIKEEDDEIKVKVDDEEEDEEKITATISEEDLKTLHSLFGETATSEILALVKTIRRKFDKKAKDFKAVIAPPITDKEKRTQAHQCLRRIFPAMLESSMESDQSIRIKAVPPKERGTKRKRGNGRDGGQEQDRRRGQLGWEELGGEYLHFTLYKENKDTMEVVGFLGSKLNSGSKAFGWAGTKDRRACTVQRISVRRQTADRMNNLNKTLFNAAIGDFEFLPHDLSLGDLMGNEFVITLRNCHFQEEGGLDFAQRVQLANDVVSKAIKDFADKGFINYYGLQRFGSFSASTDTVGLKLLQEDLEGAIDDLLAYSKVALAAADSTDTDATVLVSQDDRNRAKALNIWETTRDGNRVLGILPRKFTAERNIIQHLSSKNSRSGKYDRRQDWQGALMCVPRNLRLMYVHAYQSLVWNVVAGKRWALFGPEVVEGDLVLVNEHKDKESGPPAPVLDTIDQNGEEVINPSGENSGIADDDMFERARPLSASEAASGRYDIFDIVLPQPGFDVEYPQNAIGDFYKEFMGSDKGGGLDPHKMRRGWREISLSGGYRKLLAKPLDALEFEVREYEKEDEQFVETDLQKLKVDKSIPKGGMGKPSNGYGGKAWEKHSGAVKMEIDGLMKTEEHEIKTEGELEVKEETETKPEPAPEPKIAVVLKLQLASSQYATIALRELMKADGVQAFKPEFMGGR</sequence>
<dbReference type="SUPFAM" id="SSF55120">
    <property type="entry name" value="Pseudouridine synthase"/>
    <property type="match status" value="1"/>
</dbReference>
<evidence type="ECO:0000256" key="1">
    <source>
        <dbReference type="ARBA" id="ARBA00007953"/>
    </source>
</evidence>
<dbReference type="PANTHER" id="PTHR13326">
    <property type="entry name" value="TRNA PSEUDOURIDINE SYNTHASE D"/>
    <property type="match status" value="1"/>
</dbReference>
<dbReference type="AlphaFoldDB" id="A0A6A6XMK2"/>
<protein>
    <submittedName>
        <fullName evidence="5">tRNA pseudouridine synthase D</fullName>
    </submittedName>
</protein>
<dbReference type="Pfam" id="PF01142">
    <property type="entry name" value="TruD"/>
    <property type="match status" value="1"/>
</dbReference>
<feature type="region of interest" description="Disordered" evidence="3">
    <location>
        <begin position="258"/>
        <end position="293"/>
    </location>
</feature>
<dbReference type="InterPro" id="IPR042214">
    <property type="entry name" value="TruD_catalytic"/>
</dbReference>
<evidence type="ECO:0000256" key="2">
    <source>
        <dbReference type="ARBA" id="ARBA00023235"/>
    </source>
</evidence>
<dbReference type="CDD" id="cd02576">
    <property type="entry name" value="PseudoU_synth_ScPUS7"/>
    <property type="match status" value="1"/>
</dbReference>
<dbReference type="GO" id="GO:0003723">
    <property type="term" value="F:RNA binding"/>
    <property type="evidence" value="ECO:0007669"/>
    <property type="project" value="InterPro"/>
</dbReference>
<dbReference type="InterPro" id="IPR001656">
    <property type="entry name" value="PsdUridine_synth_TruD"/>
</dbReference>
<evidence type="ECO:0000313" key="5">
    <source>
        <dbReference type="EMBL" id="KAF2797165.1"/>
    </source>
</evidence>
<dbReference type="PROSITE" id="PS50984">
    <property type="entry name" value="TRUD"/>
    <property type="match status" value="1"/>
</dbReference>
<dbReference type="InterPro" id="IPR020103">
    <property type="entry name" value="PsdUridine_synth_cat_dom_sf"/>
</dbReference>
<feature type="compositionally biased region" description="Basic and acidic residues" evidence="3">
    <location>
        <begin position="1"/>
        <end position="16"/>
    </location>
</feature>
<reference evidence="5" key="1">
    <citation type="journal article" date="2020" name="Stud. Mycol.">
        <title>101 Dothideomycetes genomes: a test case for predicting lifestyles and emergence of pathogens.</title>
        <authorList>
            <person name="Haridas S."/>
            <person name="Albert R."/>
            <person name="Binder M."/>
            <person name="Bloem J."/>
            <person name="Labutti K."/>
            <person name="Salamov A."/>
            <person name="Andreopoulos B."/>
            <person name="Baker S."/>
            <person name="Barry K."/>
            <person name="Bills G."/>
            <person name="Bluhm B."/>
            <person name="Cannon C."/>
            <person name="Castanera R."/>
            <person name="Culley D."/>
            <person name="Daum C."/>
            <person name="Ezra D."/>
            <person name="Gonzalez J."/>
            <person name="Henrissat B."/>
            <person name="Kuo A."/>
            <person name="Liang C."/>
            <person name="Lipzen A."/>
            <person name="Lutzoni F."/>
            <person name="Magnuson J."/>
            <person name="Mondo S."/>
            <person name="Nolan M."/>
            <person name="Ohm R."/>
            <person name="Pangilinan J."/>
            <person name="Park H.-J."/>
            <person name="Ramirez L."/>
            <person name="Alfaro M."/>
            <person name="Sun H."/>
            <person name="Tritt A."/>
            <person name="Yoshinaga Y."/>
            <person name="Zwiers L.-H."/>
            <person name="Turgeon B."/>
            <person name="Goodwin S."/>
            <person name="Spatafora J."/>
            <person name="Crous P."/>
            <person name="Grigoriev I."/>
        </authorList>
    </citation>
    <scope>NUCLEOTIDE SEQUENCE</scope>
    <source>
        <strain evidence="5">CBS 109.77</strain>
    </source>
</reference>
<dbReference type="GO" id="GO:0005634">
    <property type="term" value="C:nucleus"/>
    <property type="evidence" value="ECO:0007669"/>
    <property type="project" value="TreeGrafter"/>
</dbReference>
<feature type="region of interest" description="Disordered" evidence="3">
    <location>
        <begin position="781"/>
        <end position="803"/>
    </location>
</feature>
<dbReference type="NCBIfam" id="TIGR00094">
    <property type="entry name" value="tRNA_TruD_broad"/>
    <property type="match status" value="1"/>
</dbReference>
<accession>A0A6A6XMK2</accession>
<dbReference type="EMBL" id="MU001813">
    <property type="protein sequence ID" value="KAF2797165.1"/>
    <property type="molecule type" value="Genomic_DNA"/>
</dbReference>
<comment type="similarity">
    <text evidence="1">Belongs to the pseudouridine synthase TruD family.</text>
</comment>
<organism evidence="5 6">
    <name type="scientific">Melanomma pulvis-pyrius CBS 109.77</name>
    <dbReference type="NCBI Taxonomy" id="1314802"/>
    <lineage>
        <taxon>Eukaryota</taxon>
        <taxon>Fungi</taxon>
        <taxon>Dikarya</taxon>
        <taxon>Ascomycota</taxon>
        <taxon>Pezizomycotina</taxon>
        <taxon>Dothideomycetes</taxon>
        <taxon>Pleosporomycetidae</taxon>
        <taxon>Pleosporales</taxon>
        <taxon>Melanommataceae</taxon>
        <taxon>Melanomma</taxon>
    </lineage>
</organism>
<feature type="compositionally biased region" description="Basic and acidic residues" evidence="3">
    <location>
        <begin position="280"/>
        <end position="292"/>
    </location>
</feature>
<dbReference type="InterPro" id="IPR011760">
    <property type="entry name" value="PsdUridine_synth_TruD_insert"/>
</dbReference>
<gene>
    <name evidence="5" type="ORF">K505DRAFT_372686</name>
</gene>
<feature type="compositionally biased region" description="Low complexity" evidence="3">
    <location>
        <begin position="18"/>
        <end position="30"/>
    </location>
</feature>
<dbReference type="OrthoDB" id="447290at2759"/>
<dbReference type="GO" id="GO:0001522">
    <property type="term" value="P:pseudouridine synthesis"/>
    <property type="evidence" value="ECO:0007669"/>
    <property type="project" value="InterPro"/>
</dbReference>
<proteinExistence type="inferred from homology"/>
<dbReference type="GO" id="GO:0009982">
    <property type="term" value="F:pseudouridine synthase activity"/>
    <property type="evidence" value="ECO:0007669"/>
    <property type="project" value="InterPro"/>
</dbReference>
<dbReference type="Gene3D" id="3.30.2350.20">
    <property type="entry name" value="TruD, catalytic domain"/>
    <property type="match status" value="2"/>
</dbReference>
<name>A0A6A6XMK2_9PLEO</name>
<dbReference type="Proteomes" id="UP000799757">
    <property type="component" value="Unassembled WGS sequence"/>
</dbReference>
<evidence type="ECO:0000259" key="4">
    <source>
        <dbReference type="PROSITE" id="PS50984"/>
    </source>
</evidence>
<feature type="region of interest" description="Disordered" evidence="3">
    <location>
        <begin position="1"/>
        <end position="41"/>
    </location>
</feature>
<evidence type="ECO:0000313" key="6">
    <source>
        <dbReference type="Proteomes" id="UP000799757"/>
    </source>
</evidence>